<dbReference type="Proteomes" id="UP000556084">
    <property type="component" value="Unassembled WGS sequence"/>
</dbReference>
<dbReference type="RefSeq" id="WP_184346419.1">
    <property type="nucleotide sequence ID" value="NZ_JACHJH010000001.1"/>
</dbReference>
<evidence type="ECO:0000313" key="2">
    <source>
        <dbReference type="Proteomes" id="UP000556084"/>
    </source>
</evidence>
<organism evidence="1 2">
    <name type="scientific">Streptomyces olivoverticillatus</name>
    <dbReference type="NCBI Taxonomy" id="66427"/>
    <lineage>
        <taxon>Bacteria</taxon>
        <taxon>Bacillati</taxon>
        <taxon>Actinomycetota</taxon>
        <taxon>Actinomycetes</taxon>
        <taxon>Kitasatosporales</taxon>
        <taxon>Streptomycetaceae</taxon>
        <taxon>Streptomyces</taxon>
    </lineage>
</organism>
<name>A0A7W7LKI3_9ACTN</name>
<keyword evidence="2" id="KW-1185">Reference proteome</keyword>
<comment type="caution">
    <text evidence="1">The sequence shown here is derived from an EMBL/GenBank/DDBJ whole genome shotgun (WGS) entry which is preliminary data.</text>
</comment>
<reference evidence="1 2" key="1">
    <citation type="submission" date="2020-08" db="EMBL/GenBank/DDBJ databases">
        <title>Genomic Encyclopedia of Type Strains, Phase III (KMG-III): the genomes of soil and plant-associated and newly described type strains.</title>
        <authorList>
            <person name="Whitman W."/>
        </authorList>
    </citation>
    <scope>NUCLEOTIDE SEQUENCE [LARGE SCALE GENOMIC DNA]</scope>
    <source>
        <strain evidence="1 2">CECT 3266</strain>
    </source>
</reference>
<dbReference type="AlphaFoldDB" id="A0A7W7LKI3"/>
<sequence>MAEAFVRSDEHPACGICPSRRLPLGEFDVQDRPSDDCPFDPADGHRYTRSGVPVCVHPHKVGIPTGRYKSDGVPLTGELELPGDVAELESYLRGVLHSAAPGMLELLIEQAATEIPRAFPGVDVVTTLRRALG</sequence>
<protein>
    <submittedName>
        <fullName evidence="1">Uncharacterized protein</fullName>
    </submittedName>
</protein>
<gene>
    <name evidence="1" type="ORF">FHS39_000924</name>
</gene>
<evidence type="ECO:0000313" key="1">
    <source>
        <dbReference type="EMBL" id="MBB4891924.1"/>
    </source>
</evidence>
<accession>A0A7W7LKI3</accession>
<dbReference type="EMBL" id="JACHJH010000001">
    <property type="protein sequence ID" value="MBB4891924.1"/>
    <property type="molecule type" value="Genomic_DNA"/>
</dbReference>
<proteinExistence type="predicted"/>